<comment type="subcellular location">
    <subcellularLocation>
        <location evidence="1">Endoplasmic reticulum</location>
    </subcellularLocation>
</comment>
<comment type="similarity">
    <text evidence="2">Belongs to the ANKLE2 family.</text>
</comment>
<keyword evidence="4" id="KW-0256">Endoplasmic reticulum</keyword>
<dbReference type="GO" id="GO:0007399">
    <property type="term" value="P:nervous system development"/>
    <property type="evidence" value="ECO:0007669"/>
    <property type="project" value="UniProtKB-ARBA"/>
</dbReference>
<dbReference type="GO" id="GO:0051301">
    <property type="term" value="P:cell division"/>
    <property type="evidence" value="ECO:0007669"/>
    <property type="project" value="UniProtKB-KW"/>
</dbReference>
<feature type="compositionally biased region" description="Basic and acidic residues" evidence="8">
    <location>
        <begin position="929"/>
        <end position="947"/>
    </location>
</feature>
<evidence type="ECO:0000256" key="3">
    <source>
        <dbReference type="ARBA" id="ARBA00022618"/>
    </source>
</evidence>
<feature type="region of interest" description="Disordered" evidence="8">
    <location>
        <begin position="824"/>
        <end position="947"/>
    </location>
</feature>
<dbReference type="RefSeq" id="XP_030837162.1">
    <property type="nucleotide sequence ID" value="XM_030981302.1"/>
</dbReference>
<evidence type="ECO:0000256" key="8">
    <source>
        <dbReference type="SAM" id="MobiDB-lite"/>
    </source>
</evidence>
<dbReference type="Proteomes" id="UP000007110">
    <property type="component" value="Unassembled WGS sequence"/>
</dbReference>
<dbReference type="Pfam" id="PF24567">
    <property type="entry name" value="ANKLE2_3rd"/>
    <property type="match status" value="1"/>
</dbReference>
<feature type="compositionally biased region" description="Basic and acidic residues" evidence="8">
    <location>
        <begin position="578"/>
        <end position="595"/>
    </location>
</feature>
<evidence type="ECO:0000256" key="4">
    <source>
        <dbReference type="ARBA" id="ARBA00022824"/>
    </source>
</evidence>
<dbReference type="InterPro" id="IPR011015">
    <property type="entry name" value="LEM/LEM-like_dom_sf"/>
</dbReference>
<dbReference type="Pfam" id="PF03020">
    <property type="entry name" value="LEM"/>
    <property type="match status" value="1"/>
</dbReference>
<dbReference type="InterPro" id="IPR002110">
    <property type="entry name" value="Ankyrin_rpt"/>
</dbReference>
<keyword evidence="11" id="KW-1185">Reference proteome</keyword>
<dbReference type="OrthoDB" id="7446186at2759"/>
<dbReference type="InterPro" id="IPR003887">
    <property type="entry name" value="LEM_dom"/>
</dbReference>
<evidence type="ECO:0000256" key="5">
    <source>
        <dbReference type="ARBA" id="ARBA00023043"/>
    </source>
</evidence>
<feature type="compositionally biased region" description="Basic and acidic residues" evidence="8">
    <location>
        <begin position="49"/>
        <end position="63"/>
    </location>
</feature>
<keyword evidence="6" id="KW-0131">Cell cycle</keyword>
<dbReference type="FunCoup" id="A0A7M7NIL2">
    <property type="interactions" value="1983"/>
</dbReference>
<dbReference type="PROSITE" id="PS50088">
    <property type="entry name" value="ANK_REPEAT"/>
    <property type="match status" value="1"/>
</dbReference>
<feature type="region of interest" description="Disordered" evidence="8">
    <location>
        <begin position="196"/>
        <end position="218"/>
    </location>
</feature>
<dbReference type="OMA" id="CHELTES"/>
<feature type="compositionally biased region" description="Basic and acidic residues" evidence="8">
    <location>
        <begin position="718"/>
        <end position="732"/>
    </location>
</feature>
<dbReference type="InterPro" id="IPR036770">
    <property type="entry name" value="Ankyrin_rpt-contain_sf"/>
</dbReference>
<evidence type="ECO:0000313" key="11">
    <source>
        <dbReference type="Proteomes" id="UP000007110"/>
    </source>
</evidence>
<protein>
    <recommendedName>
        <fullName evidence="9">LEM domain-containing protein</fullName>
    </recommendedName>
</protein>
<dbReference type="CTD" id="23141"/>
<dbReference type="InParanoid" id="A0A7M7NIL2"/>
<feature type="compositionally biased region" description="Polar residues" evidence="8">
    <location>
        <begin position="740"/>
        <end position="749"/>
    </location>
</feature>
<evidence type="ECO:0000256" key="1">
    <source>
        <dbReference type="ARBA" id="ARBA00004240"/>
    </source>
</evidence>
<name>A0A7M7NIL2_STRPU</name>
<dbReference type="GO" id="GO:0051721">
    <property type="term" value="F:protein phosphatase 2A binding"/>
    <property type="evidence" value="ECO:0000318"/>
    <property type="project" value="GO_Central"/>
</dbReference>
<dbReference type="GO" id="GO:0005783">
    <property type="term" value="C:endoplasmic reticulum"/>
    <property type="evidence" value="ECO:0000318"/>
    <property type="project" value="GO_Central"/>
</dbReference>
<keyword evidence="3" id="KW-0132">Cell division</keyword>
<evidence type="ECO:0000256" key="6">
    <source>
        <dbReference type="ARBA" id="ARBA00023306"/>
    </source>
</evidence>
<dbReference type="PROSITE" id="PS50954">
    <property type="entry name" value="LEM"/>
    <property type="match status" value="1"/>
</dbReference>
<evidence type="ECO:0000256" key="2">
    <source>
        <dbReference type="ARBA" id="ARBA00007597"/>
    </source>
</evidence>
<evidence type="ECO:0000256" key="7">
    <source>
        <dbReference type="PROSITE-ProRule" id="PRU00023"/>
    </source>
</evidence>
<dbReference type="InterPro" id="IPR056237">
    <property type="entry name" value="ANKLE2_3rd"/>
</dbReference>
<proteinExistence type="inferred from homology"/>
<organism evidence="10 11">
    <name type="scientific">Strongylocentrotus purpuratus</name>
    <name type="common">Purple sea urchin</name>
    <dbReference type="NCBI Taxonomy" id="7668"/>
    <lineage>
        <taxon>Eukaryota</taxon>
        <taxon>Metazoa</taxon>
        <taxon>Echinodermata</taxon>
        <taxon>Eleutherozoa</taxon>
        <taxon>Echinozoa</taxon>
        <taxon>Echinoidea</taxon>
        <taxon>Euechinoidea</taxon>
        <taxon>Echinacea</taxon>
        <taxon>Camarodonta</taxon>
        <taxon>Echinidea</taxon>
        <taxon>Strongylocentrotidae</taxon>
        <taxon>Strongylocentrotus</taxon>
    </lineage>
</organism>
<feature type="region of interest" description="Disordered" evidence="8">
    <location>
        <begin position="578"/>
        <end position="791"/>
    </location>
</feature>
<dbReference type="Pfam" id="PF12796">
    <property type="entry name" value="Ank_2"/>
    <property type="match status" value="1"/>
</dbReference>
<feature type="compositionally biased region" description="Polar residues" evidence="8">
    <location>
        <begin position="901"/>
        <end position="927"/>
    </location>
</feature>
<accession>A0A7M7NIL2</accession>
<reference evidence="10" key="2">
    <citation type="submission" date="2021-01" db="UniProtKB">
        <authorList>
            <consortium name="EnsemblMetazoa"/>
        </authorList>
    </citation>
    <scope>IDENTIFICATION</scope>
</reference>
<dbReference type="SMART" id="SM00248">
    <property type="entry name" value="ANK"/>
    <property type="match status" value="2"/>
</dbReference>
<feature type="compositionally biased region" description="Polar residues" evidence="8">
    <location>
        <begin position="98"/>
        <end position="108"/>
    </location>
</feature>
<dbReference type="GeneID" id="100890252"/>
<dbReference type="FunFam" id="1.25.40.20:FF:000072">
    <property type="entry name" value="Ankyrin repeat and LEM domain containing 2"/>
    <property type="match status" value="1"/>
</dbReference>
<dbReference type="GO" id="GO:0007084">
    <property type="term" value="P:mitotic nuclear membrane reassembly"/>
    <property type="evidence" value="ECO:0000318"/>
    <property type="project" value="GO_Central"/>
</dbReference>
<evidence type="ECO:0000259" key="9">
    <source>
        <dbReference type="PROSITE" id="PS50954"/>
    </source>
</evidence>
<dbReference type="AlphaFoldDB" id="A0A7M7NIL2"/>
<dbReference type="PROSITE" id="PS50297">
    <property type="entry name" value="ANK_REP_REGION"/>
    <property type="match status" value="1"/>
</dbReference>
<dbReference type="KEGG" id="spu:100890252"/>
<evidence type="ECO:0000313" key="10">
    <source>
        <dbReference type="EnsemblMetazoa" id="XP_030837162"/>
    </source>
</evidence>
<feature type="domain" description="LEM" evidence="9">
    <location>
        <begin position="6"/>
        <end position="50"/>
    </location>
</feature>
<feature type="repeat" description="ANK" evidence="7">
    <location>
        <begin position="329"/>
        <end position="352"/>
    </location>
</feature>
<dbReference type="EnsemblMetazoa" id="XM_030981302">
    <property type="protein sequence ID" value="XP_030837162"/>
    <property type="gene ID" value="LOC100890252"/>
</dbReference>
<feature type="compositionally biased region" description="Basic and acidic residues" evidence="8">
    <location>
        <begin position="615"/>
        <end position="634"/>
    </location>
</feature>
<dbReference type="SUPFAM" id="SSF63451">
    <property type="entry name" value="LEM domain"/>
    <property type="match status" value="1"/>
</dbReference>
<feature type="compositionally biased region" description="Polar residues" evidence="8">
    <location>
        <begin position="848"/>
        <end position="878"/>
    </location>
</feature>
<dbReference type="Gene3D" id="1.10.720.40">
    <property type="match status" value="1"/>
</dbReference>
<dbReference type="SUPFAM" id="SSF48403">
    <property type="entry name" value="Ankyrin repeat"/>
    <property type="match status" value="1"/>
</dbReference>
<keyword evidence="5 7" id="KW-0040">ANK repeat</keyword>
<dbReference type="PANTHER" id="PTHR12349:SF4">
    <property type="entry name" value="ANKYRIN REPEAT AND LEM DOMAIN-CONTAINING PROTEIN 2"/>
    <property type="match status" value="1"/>
</dbReference>
<feature type="compositionally biased region" description="Low complexity" evidence="8">
    <location>
        <begin position="750"/>
        <end position="780"/>
    </location>
</feature>
<sequence length="986" mass="107108">MMDALLEELANLSDSDLCKELKSAGLTFGGISKSTRKFFEKRLATHKLKEQGLEDDGHQDKTESQNAEGQDDLPSPGESKKEDSATNGQTAEERQTGDPVTNSNSTGINRAVRDGVGSGNQSASYVKGETVYVVCIPVEGGIGQNDNSSICSVTKTISQSKKEAMKLMKANTEARFRTFRSLEEAQNFTRLQDNLTTPKKVNGASNSSEQPAVSDRANTYRTPKSQQLTGLRFVIEKRDAEKFRTLVWENPGYLVSSVDTPSVLHEGCKYNALHVAAMKNLPDMMELILDTINDPEIPKLLYPGDSEESRADRWGFVTHLYLNSLEKGNGETPLHFASKFGFTECVRILLDHPKCKKTMTNKYGETASEIICNRYKNNDKEKVNSAIAELLDDHFYIPVWRADDNSLPAVIGEPWSPDVPNGQSALLSEQAKGSPIDSNILLRALAGPMSPSEAVDFQKDWKTPPSFSKRQAAAIRRGDSEKGLERLGRELAHNKNVPWMEYWSFLDDFADFSTTEGLEILEDYLENRCHELTESSSQKKSSVTKVPAAVMKNLVSEFITTSTSNQVGVDKEAVTDISNRSDMDAMGAEKSKEGEIGVSDVGTRKCEPDNQFPHEQTEKSTDARSDRHMEKLPSELEEMSLSMKEKLDRDPGKGKVKNGHGEDDSSLGKNLRLNAGGDSCTVNAVPSSEGGLTSMPAPAFDTTKNEPSMKAQATTLDDLGRVGNEGEFKETLDLTAHPVVSSTCKPTKNSTESEASSKSAEPASPVGAASGSPGPESSRGLTARTPERTSMIGQVAKLLYSPVQMMHNMMAKLNIVSPRRQIAKEENDVDTGEALVSSKMEDERTEGITASSVTTCNSQSDQKSPLNRQQNQTASTEPNAFGDANENTRDTDTTDPGASGEHSSAPSTATSLSGDGTSPSRVTNIIDSNLDHDPHSHEENASPERTGDVTAAGVIGFQTPENQRLISTPPQAASVGLEFGAFFING</sequence>
<feature type="compositionally biased region" description="Basic and acidic residues" evidence="8">
    <location>
        <begin position="643"/>
        <end position="663"/>
    </location>
</feature>
<reference evidence="11" key="1">
    <citation type="submission" date="2015-02" db="EMBL/GenBank/DDBJ databases">
        <title>Genome sequencing for Strongylocentrotus purpuratus.</title>
        <authorList>
            <person name="Murali S."/>
            <person name="Liu Y."/>
            <person name="Vee V."/>
            <person name="English A."/>
            <person name="Wang M."/>
            <person name="Skinner E."/>
            <person name="Han Y."/>
            <person name="Muzny D.M."/>
            <person name="Worley K.C."/>
            <person name="Gibbs R.A."/>
        </authorList>
    </citation>
    <scope>NUCLEOTIDE SEQUENCE</scope>
</reference>
<dbReference type="Gene3D" id="1.25.40.20">
    <property type="entry name" value="Ankyrin repeat-containing domain"/>
    <property type="match status" value="1"/>
</dbReference>
<feature type="region of interest" description="Disordered" evidence="8">
    <location>
        <begin position="49"/>
        <end position="123"/>
    </location>
</feature>
<dbReference type="PANTHER" id="PTHR12349">
    <property type="entry name" value="ANKYRIN REPEAT AND LEM DOMAIN-CONTAINING PROTEIN 2"/>
    <property type="match status" value="1"/>
</dbReference>